<dbReference type="Pfam" id="PF01566">
    <property type="entry name" value="Nramp"/>
    <property type="match status" value="1"/>
</dbReference>
<organism evidence="6 7">
    <name type="scientific">Philodulcilactobacillus myokoensis</name>
    <dbReference type="NCBI Taxonomy" id="2929573"/>
    <lineage>
        <taxon>Bacteria</taxon>
        <taxon>Bacillati</taxon>
        <taxon>Bacillota</taxon>
        <taxon>Bacilli</taxon>
        <taxon>Lactobacillales</taxon>
        <taxon>Lactobacillaceae</taxon>
        <taxon>Philodulcilactobacillus</taxon>
    </lineage>
</organism>
<evidence type="ECO:0000256" key="1">
    <source>
        <dbReference type="ARBA" id="ARBA00004141"/>
    </source>
</evidence>
<proteinExistence type="predicted"/>
<evidence type="ECO:0000256" key="2">
    <source>
        <dbReference type="ARBA" id="ARBA00022692"/>
    </source>
</evidence>
<dbReference type="AlphaFoldDB" id="A0A9W6AZ46"/>
<feature type="transmembrane region" description="Helical" evidence="5">
    <location>
        <begin position="102"/>
        <end position="120"/>
    </location>
</feature>
<reference evidence="6" key="2">
    <citation type="journal article" date="2023" name="PLoS ONE">
        <title>Philodulcilactobacillus myokoensis gen. nov., sp. nov., a fructophilic, acidophilic, and agar-phobic lactic acid bacterium isolated from fermented vegetable extracts.</title>
        <authorList>
            <person name="Kouya T."/>
            <person name="Ishiyama Y."/>
            <person name="Ohashi S."/>
            <person name="Kumakubo R."/>
            <person name="Yamazaki T."/>
            <person name="Otaki T."/>
        </authorList>
    </citation>
    <scope>NUCLEOTIDE SEQUENCE</scope>
    <source>
        <strain evidence="6">WR16-4</strain>
    </source>
</reference>
<keyword evidence="4 5" id="KW-0472">Membrane</keyword>
<accession>A0A9W6AZ46</accession>
<gene>
    <name evidence="6" type="ORF">WR164_02130</name>
</gene>
<keyword evidence="2 5" id="KW-0812">Transmembrane</keyword>
<reference evidence="6" key="1">
    <citation type="submission" date="2022-07" db="EMBL/GenBank/DDBJ databases">
        <authorList>
            <person name="Kouya T."/>
            <person name="Ishiyama Y."/>
        </authorList>
    </citation>
    <scope>NUCLEOTIDE SEQUENCE</scope>
    <source>
        <strain evidence="6">WR16-4</strain>
    </source>
</reference>
<feature type="transmembrane region" description="Helical" evidence="5">
    <location>
        <begin position="239"/>
        <end position="269"/>
    </location>
</feature>
<comment type="caution">
    <text evidence="6">The sequence shown here is derived from an EMBL/GenBank/DDBJ whole genome shotgun (WGS) entry which is preliminary data.</text>
</comment>
<dbReference type="Proteomes" id="UP001144204">
    <property type="component" value="Unassembled WGS sequence"/>
</dbReference>
<evidence type="ECO:0000256" key="4">
    <source>
        <dbReference type="ARBA" id="ARBA00023136"/>
    </source>
</evidence>
<feature type="transmembrane region" description="Helical" evidence="5">
    <location>
        <begin position="275"/>
        <end position="292"/>
    </location>
</feature>
<name>A0A9W6AZ46_9LACO</name>
<feature type="transmembrane region" description="Helical" evidence="5">
    <location>
        <begin position="195"/>
        <end position="218"/>
    </location>
</feature>
<feature type="transmembrane region" description="Helical" evidence="5">
    <location>
        <begin position="66"/>
        <end position="82"/>
    </location>
</feature>
<evidence type="ECO:0000313" key="6">
    <source>
        <dbReference type="EMBL" id="GLB46234.1"/>
    </source>
</evidence>
<keyword evidence="7" id="KW-1185">Reference proteome</keyword>
<evidence type="ECO:0000313" key="7">
    <source>
        <dbReference type="Proteomes" id="UP001144204"/>
    </source>
</evidence>
<dbReference type="EMBL" id="BRPL01000002">
    <property type="protein sequence ID" value="GLB46234.1"/>
    <property type="molecule type" value="Genomic_DNA"/>
</dbReference>
<dbReference type="GO" id="GO:0046873">
    <property type="term" value="F:metal ion transmembrane transporter activity"/>
    <property type="evidence" value="ECO:0007669"/>
    <property type="project" value="InterPro"/>
</dbReference>
<dbReference type="InterPro" id="IPR001046">
    <property type="entry name" value="NRAMP_fam"/>
</dbReference>
<protein>
    <recommendedName>
        <fullName evidence="8">Divalent metal cation transporter</fullName>
    </recommendedName>
</protein>
<feature type="transmembrane region" description="Helical" evidence="5">
    <location>
        <begin position="34"/>
        <end position="54"/>
    </location>
</feature>
<evidence type="ECO:0000256" key="3">
    <source>
        <dbReference type="ARBA" id="ARBA00022989"/>
    </source>
</evidence>
<evidence type="ECO:0000256" key="5">
    <source>
        <dbReference type="SAM" id="Phobius"/>
    </source>
</evidence>
<feature type="transmembrane region" description="Helical" evidence="5">
    <location>
        <begin position="304"/>
        <end position="321"/>
    </location>
</feature>
<feature type="transmembrane region" description="Helical" evidence="5">
    <location>
        <begin position="141"/>
        <end position="165"/>
    </location>
</feature>
<keyword evidence="3 5" id="KW-1133">Transmembrane helix</keyword>
<comment type="subcellular location">
    <subcellularLocation>
        <location evidence="1">Membrane</location>
        <topology evidence="1">Multi-pass membrane protein</topology>
    </subcellularLocation>
</comment>
<sequence>MGWAIIAAVTLLLSVVGAQLTELIEIAGVGELFGISRWITIPITVIALIAMGFVGSYHRFEHIGEIVGLFELTFIIALVMVHPNLSEMVPKMGSIPFHNSSYIYLVAANVGAVIMPWMIFYQQGAVIDKKLKPKMIHKEQLDTAIGTVITQGIMIGFIILFAATVGKTNSHAILNTVSQLATSLSPFIGSTSAKLMMGLSILGGSLVAALVIAVSGTWGMTEVLNWHHSLNEPLNRNSLGFYSLYALIFIAAAMMVLMNVNLVSLAIGIEVMNTWLLPIALGFLIILEAGALPDRYRMHGWYRWLTTGSCLIVILFGFYMLDSTLNWW</sequence>
<evidence type="ECO:0008006" key="8">
    <source>
        <dbReference type="Google" id="ProtNLM"/>
    </source>
</evidence>
<dbReference type="GO" id="GO:0016020">
    <property type="term" value="C:membrane"/>
    <property type="evidence" value="ECO:0007669"/>
    <property type="project" value="UniProtKB-SubCell"/>
</dbReference>